<dbReference type="EMBL" id="JACOOQ010000013">
    <property type="protein sequence ID" value="MBC5640440.1"/>
    <property type="molecule type" value="Genomic_DNA"/>
</dbReference>
<dbReference type="Gene3D" id="1.20.1460.20">
    <property type="match status" value="1"/>
</dbReference>
<dbReference type="Proteomes" id="UP000662088">
    <property type="component" value="Unassembled WGS sequence"/>
</dbReference>
<dbReference type="AlphaFoldDB" id="A0A8I0A7E6"/>
<evidence type="ECO:0000256" key="1">
    <source>
        <dbReference type="ARBA" id="ARBA00004141"/>
    </source>
</evidence>
<accession>A0A8I0A7E6</accession>
<comment type="subcellular location">
    <subcellularLocation>
        <location evidence="1">Membrane</location>
        <topology evidence="1">Multi-pass membrane protein</topology>
    </subcellularLocation>
</comment>
<keyword evidence="4 8" id="KW-0812">Transmembrane</keyword>
<evidence type="ECO:0000313" key="10">
    <source>
        <dbReference type="Proteomes" id="UP000662088"/>
    </source>
</evidence>
<proteinExistence type="inferred from homology"/>
<feature type="transmembrane region" description="Helical" evidence="8">
    <location>
        <begin position="487"/>
        <end position="505"/>
    </location>
</feature>
<sequence>MAIVKMNKFTLVTFESHKKELLRKLQGFSKVEFINLQDEEKLEKNEVLKELSKDEVDSNSSEYEENLSKAKSSLDFLNSYMPKKSLLQSIQDDRQSLSVEELEELVEKSNWPAIYEKVKEKEEQLHDFENSIVKLQGEIDILKPWELLDCSFENLDELNKTAYFIGSIAKQYEEELSSALKDAYVEVVSRNSNDTNVLILVDGSKADETLSLIRNYGFSAFKTDYKDVPQKTIMDLSAKIEDIKTKIFLMKEELASYEEDIKVMQLVYDYYFNKVSREKASTNFLRTNNTVTIQGWCAVEDNNALSAICKEVTGEDYYMTFEDVKEDEVEEVPVKLRNSKLVSAFESVTSMYSTPRYDEWDPTPFLTPFYLVFFGMMVADAGYGLTMLLICLLALKSLKLKKETADFLRFGLFVSIPTIIFGMIYGSYFGDILPIPGLLVPTRDVVTILAISIVFGVVQIFAGLIIKFSYLCKMGKSFDAIVDVGSWIIELVSIGIFAGCILLGWPTVVKYIAIAGMVIGALLIIYSGGRNEKSKGAQIGQGLYNLYNITGYVGDLVSYSRLMALGLSGGCIASAFNMLITQMSGWYAIIVIPLLFVLIHIFNLGLSLLGAYVHTARLQYVEYFGKFYEGGGKQFEPFTVSEKYMNLKEN</sequence>
<dbReference type="PANTHER" id="PTHR11629:SF63">
    <property type="entry name" value="V-TYPE PROTON ATPASE SUBUNIT A"/>
    <property type="match status" value="1"/>
</dbReference>
<comment type="caution">
    <text evidence="9">The sequence shown here is derived from an EMBL/GenBank/DDBJ whole genome shotgun (WGS) entry which is preliminary data.</text>
</comment>
<keyword evidence="10" id="KW-1185">Reference proteome</keyword>
<dbReference type="Gene3D" id="3.30.70.2750">
    <property type="match status" value="1"/>
</dbReference>
<dbReference type="Gene3D" id="3.30.70.2170">
    <property type="match status" value="1"/>
</dbReference>
<keyword evidence="6" id="KW-0406">Ion transport</keyword>
<dbReference type="GO" id="GO:0033179">
    <property type="term" value="C:proton-transporting V-type ATPase, V0 domain"/>
    <property type="evidence" value="ECO:0007669"/>
    <property type="project" value="InterPro"/>
</dbReference>
<evidence type="ECO:0000256" key="2">
    <source>
        <dbReference type="ARBA" id="ARBA00009904"/>
    </source>
</evidence>
<feature type="transmembrane region" description="Helical" evidence="8">
    <location>
        <begin position="562"/>
        <end position="580"/>
    </location>
</feature>
<gene>
    <name evidence="9" type="ORF">H8R92_08420</name>
</gene>
<dbReference type="GO" id="GO:0007035">
    <property type="term" value="P:vacuolar acidification"/>
    <property type="evidence" value="ECO:0007669"/>
    <property type="project" value="TreeGrafter"/>
</dbReference>
<evidence type="ECO:0000256" key="3">
    <source>
        <dbReference type="ARBA" id="ARBA00022448"/>
    </source>
</evidence>
<comment type="similarity">
    <text evidence="2">Belongs to the V-ATPase 116 kDa subunit family.</text>
</comment>
<evidence type="ECO:0000313" key="9">
    <source>
        <dbReference type="EMBL" id="MBC5640440.1"/>
    </source>
</evidence>
<feature type="transmembrane region" description="Helical" evidence="8">
    <location>
        <begin position="369"/>
        <end position="395"/>
    </location>
</feature>
<dbReference type="GO" id="GO:0046961">
    <property type="term" value="F:proton-transporting ATPase activity, rotational mechanism"/>
    <property type="evidence" value="ECO:0007669"/>
    <property type="project" value="InterPro"/>
</dbReference>
<evidence type="ECO:0000256" key="4">
    <source>
        <dbReference type="ARBA" id="ARBA00022692"/>
    </source>
</evidence>
<evidence type="ECO:0000256" key="7">
    <source>
        <dbReference type="ARBA" id="ARBA00023136"/>
    </source>
</evidence>
<feature type="transmembrane region" description="Helical" evidence="8">
    <location>
        <begin position="445"/>
        <end position="466"/>
    </location>
</feature>
<evidence type="ECO:0000256" key="8">
    <source>
        <dbReference type="SAM" id="Phobius"/>
    </source>
</evidence>
<feature type="transmembrane region" description="Helical" evidence="8">
    <location>
        <begin position="586"/>
        <end position="613"/>
    </location>
</feature>
<keyword evidence="5 8" id="KW-1133">Transmembrane helix</keyword>
<dbReference type="InterPro" id="IPR002490">
    <property type="entry name" value="V-ATPase_116kDa_su"/>
</dbReference>
<dbReference type="RefSeq" id="WP_022211214.1">
    <property type="nucleotide sequence ID" value="NZ_JACOOQ010000013.1"/>
</dbReference>
<feature type="transmembrane region" description="Helical" evidence="8">
    <location>
        <begin position="407"/>
        <end position="425"/>
    </location>
</feature>
<dbReference type="GO" id="GO:0016471">
    <property type="term" value="C:vacuolar proton-transporting V-type ATPase complex"/>
    <property type="evidence" value="ECO:0007669"/>
    <property type="project" value="TreeGrafter"/>
</dbReference>
<keyword evidence="7 8" id="KW-0472">Membrane</keyword>
<dbReference type="GO" id="GO:0051117">
    <property type="term" value="F:ATPase binding"/>
    <property type="evidence" value="ECO:0007669"/>
    <property type="project" value="TreeGrafter"/>
</dbReference>
<evidence type="ECO:0000256" key="6">
    <source>
        <dbReference type="ARBA" id="ARBA00023065"/>
    </source>
</evidence>
<evidence type="ECO:0000256" key="5">
    <source>
        <dbReference type="ARBA" id="ARBA00022989"/>
    </source>
</evidence>
<keyword evidence="3" id="KW-0813">Transport</keyword>
<feature type="transmembrane region" description="Helical" evidence="8">
    <location>
        <begin position="511"/>
        <end position="529"/>
    </location>
</feature>
<name>A0A8I0A7E6_9CLOT</name>
<organism evidence="9 10">
    <name type="scientific">Clostridium lentum</name>
    <dbReference type="NCBI Taxonomy" id="2763037"/>
    <lineage>
        <taxon>Bacteria</taxon>
        <taxon>Bacillati</taxon>
        <taxon>Bacillota</taxon>
        <taxon>Clostridia</taxon>
        <taxon>Eubacteriales</taxon>
        <taxon>Clostridiaceae</taxon>
        <taxon>Clostridium</taxon>
    </lineage>
</organism>
<dbReference type="PANTHER" id="PTHR11629">
    <property type="entry name" value="VACUOLAR PROTON ATPASES"/>
    <property type="match status" value="1"/>
</dbReference>
<protein>
    <submittedName>
        <fullName evidence="9">V-type ATP synthase subunit I</fullName>
    </submittedName>
</protein>
<dbReference type="Pfam" id="PF01496">
    <property type="entry name" value="V_ATPase_I"/>
    <property type="match status" value="2"/>
</dbReference>
<reference evidence="9" key="1">
    <citation type="submission" date="2020-08" db="EMBL/GenBank/DDBJ databases">
        <title>Genome public.</title>
        <authorList>
            <person name="Liu C."/>
            <person name="Sun Q."/>
        </authorList>
    </citation>
    <scope>NUCLEOTIDE SEQUENCE</scope>
    <source>
        <strain evidence="9">NSJ-42</strain>
    </source>
</reference>